<keyword evidence="14" id="KW-1185">Reference proteome</keyword>
<dbReference type="SUPFAM" id="SSF52540">
    <property type="entry name" value="P-loop containing nucleoside triphosphate hydrolases"/>
    <property type="match status" value="1"/>
</dbReference>
<feature type="compositionally biased region" description="Low complexity" evidence="9">
    <location>
        <begin position="572"/>
        <end position="585"/>
    </location>
</feature>
<dbReference type="CDD" id="cd18787">
    <property type="entry name" value="SF2_C_DEAD"/>
    <property type="match status" value="1"/>
</dbReference>
<dbReference type="AlphaFoldDB" id="A0A8H4U7L6"/>
<dbReference type="Pfam" id="PF00271">
    <property type="entry name" value="Helicase_C"/>
    <property type="match status" value="1"/>
</dbReference>
<feature type="domain" description="DEAD-box RNA helicase Q" evidence="12">
    <location>
        <begin position="137"/>
        <end position="165"/>
    </location>
</feature>
<feature type="short sequence motif" description="Q motif" evidence="7">
    <location>
        <begin position="137"/>
        <end position="165"/>
    </location>
</feature>
<evidence type="ECO:0000256" key="2">
    <source>
        <dbReference type="ARBA" id="ARBA00022741"/>
    </source>
</evidence>
<dbReference type="PROSITE" id="PS51194">
    <property type="entry name" value="HELICASE_CTER"/>
    <property type="match status" value="1"/>
</dbReference>
<dbReference type="InterPro" id="IPR014001">
    <property type="entry name" value="Helicase_ATP-bd"/>
</dbReference>
<name>A0A8H4U7L6_9HYPO</name>
<evidence type="ECO:0000256" key="8">
    <source>
        <dbReference type="RuleBase" id="RU000492"/>
    </source>
</evidence>
<dbReference type="Gene3D" id="3.40.50.300">
    <property type="entry name" value="P-loop containing nucleotide triphosphate hydrolases"/>
    <property type="match status" value="2"/>
</dbReference>
<evidence type="ECO:0000259" key="12">
    <source>
        <dbReference type="PROSITE" id="PS51195"/>
    </source>
</evidence>
<dbReference type="InterPro" id="IPR011545">
    <property type="entry name" value="DEAD/DEAH_box_helicase_dom"/>
</dbReference>
<keyword evidence="4 8" id="KW-0347">Helicase</keyword>
<reference evidence="13" key="1">
    <citation type="journal article" date="2020" name="BMC Genomics">
        <title>Correction to: Identification and distribution of gene clusters required for synthesis of sphingolipid metabolism inhibitors in diverse species of the filamentous fungus Fusarium.</title>
        <authorList>
            <person name="Kim H.S."/>
            <person name="Lohmar J.M."/>
            <person name="Busman M."/>
            <person name="Brown D.W."/>
            <person name="Naumann T.A."/>
            <person name="Divon H.H."/>
            <person name="Lysoe E."/>
            <person name="Uhlig S."/>
            <person name="Proctor R.H."/>
        </authorList>
    </citation>
    <scope>NUCLEOTIDE SEQUENCE</scope>
    <source>
        <strain evidence="13">NRRL 20472</strain>
    </source>
</reference>
<dbReference type="InterPro" id="IPR001650">
    <property type="entry name" value="Helicase_C-like"/>
</dbReference>
<keyword evidence="3 8" id="KW-0378">Hydrolase</keyword>
<keyword evidence="5 8" id="KW-0067">ATP-binding</keyword>
<dbReference type="PROSITE" id="PS00039">
    <property type="entry name" value="DEAD_ATP_HELICASE"/>
    <property type="match status" value="1"/>
</dbReference>
<feature type="domain" description="Helicase ATP-binding" evidence="10">
    <location>
        <begin position="168"/>
        <end position="363"/>
    </location>
</feature>
<organism evidence="13 14">
    <name type="scientific">Fusarium sarcochroum</name>
    <dbReference type="NCBI Taxonomy" id="1208366"/>
    <lineage>
        <taxon>Eukaryota</taxon>
        <taxon>Fungi</taxon>
        <taxon>Dikarya</taxon>
        <taxon>Ascomycota</taxon>
        <taxon>Pezizomycotina</taxon>
        <taxon>Sordariomycetes</taxon>
        <taxon>Hypocreomycetidae</taxon>
        <taxon>Hypocreales</taxon>
        <taxon>Nectriaceae</taxon>
        <taxon>Fusarium</taxon>
        <taxon>Fusarium lateritium species complex</taxon>
    </lineage>
</organism>
<comment type="caution">
    <text evidence="13">The sequence shown here is derived from an EMBL/GenBank/DDBJ whole genome shotgun (WGS) entry which is preliminary data.</text>
</comment>
<evidence type="ECO:0000259" key="11">
    <source>
        <dbReference type="PROSITE" id="PS51194"/>
    </source>
</evidence>
<dbReference type="InterPro" id="IPR027417">
    <property type="entry name" value="P-loop_NTPase"/>
</dbReference>
<dbReference type="SMART" id="SM00487">
    <property type="entry name" value="DEXDc"/>
    <property type="match status" value="1"/>
</dbReference>
<reference evidence="13" key="2">
    <citation type="submission" date="2020-05" db="EMBL/GenBank/DDBJ databases">
        <authorList>
            <person name="Kim H.-S."/>
            <person name="Proctor R.H."/>
            <person name="Brown D.W."/>
        </authorList>
    </citation>
    <scope>NUCLEOTIDE SEQUENCE</scope>
    <source>
        <strain evidence="13">NRRL 20472</strain>
    </source>
</reference>
<dbReference type="OrthoDB" id="196131at2759"/>
<dbReference type="GO" id="GO:0005524">
    <property type="term" value="F:ATP binding"/>
    <property type="evidence" value="ECO:0007669"/>
    <property type="project" value="UniProtKB-KW"/>
</dbReference>
<gene>
    <name evidence="13" type="ORF">FSARC_1988</name>
</gene>
<dbReference type="PROSITE" id="PS51195">
    <property type="entry name" value="Q_MOTIF"/>
    <property type="match status" value="1"/>
</dbReference>
<evidence type="ECO:0000313" key="14">
    <source>
        <dbReference type="Proteomes" id="UP000622797"/>
    </source>
</evidence>
<proteinExistence type="inferred from homology"/>
<dbReference type="InterPro" id="IPR000629">
    <property type="entry name" value="RNA-helicase_DEAD-box_CS"/>
</dbReference>
<evidence type="ECO:0000256" key="5">
    <source>
        <dbReference type="ARBA" id="ARBA00022840"/>
    </source>
</evidence>
<dbReference type="SMART" id="SM00490">
    <property type="entry name" value="HELICc"/>
    <property type="match status" value="1"/>
</dbReference>
<evidence type="ECO:0000256" key="4">
    <source>
        <dbReference type="ARBA" id="ARBA00022806"/>
    </source>
</evidence>
<dbReference type="GO" id="GO:0016787">
    <property type="term" value="F:hydrolase activity"/>
    <property type="evidence" value="ECO:0007669"/>
    <property type="project" value="UniProtKB-KW"/>
</dbReference>
<evidence type="ECO:0000259" key="10">
    <source>
        <dbReference type="PROSITE" id="PS51192"/>
    </source>
</evidence>
<protein>
    <recommendedName>
        <fullName evidence="1">RNA helicase</fullName>
        <ecNumber evidence="1">3.6.4.13</ecNumber>
    </recommendedName>
</protein>
<accession>A0A8H4U7L6</accession>
<evidence type="ECO:0000256" key="3">
    <source>
        <dbReference type="ARBA" id="ARBA00022801"/>
    </source>
</evidence>
<dbReference type="Proteomes" id="UP000622797">
    <property type="component" value="Unassembled WGS sequence"/>
</dbReference>
<dbReference type="PROSITE" id="PS51192">
    <property type="entry name" value="HELICASE_ATP_BIND_1"/>
    <property type="match status" value="1"/>
</dbReference>
<sequence length="618" mass="67236">MHSRASFTMSDAWGTDAMSQALPTSGEAVNGTAPEQNSQAQDGVPQPYDASQGRWTEPQAIDYTSMASGDHGQEWGCNARAYVWQDEFGDVGPKYPELELELFGDPSTRHERTGLDFSRIESIEVQQEGPVKIEPIRTFKDGGIHPVMLENIALCGFDTPTPIQKFTIPSIIQGHDVIGIAQTGSGKTAAYLIPILSKLMGKAKKLAAARPNPLTFREGIDEVTAEPLVLIVVPTRELAIQIFNEARKLCYRTMLRPGVVYGGVPVRDQMDLLNRGCDVLVGTPGRLVDFIQRPRHLTLRRLRYMVIDEADELLDQDWGEEINMILSGGEQDEGNVKFSLFSATFPKGTRDLAKDYLTASHVRFRVGRAGSTTANIKQIVLQAEAHEKRELLVGLLEEMHGIRTIIFVNSRPAADNLDDFLFNMKLPVTSMHSGRTQQEREAAMRSFRSGNAPILIATGVSARGIDVQNVLHVINYDLPSIDYGGIEEYTHRIGRTGRIGHRGVATSFFSERDEPIASVLTRTLLETDQEIPDFLQSYVPEGEDRTNLKFEADSDFDTNDVAGAGDAGGAWGADDAGNDAGNDAGTSGGEAWGAGGGGDVDGGGGTWNESSAPAVAAW</sequence>
<comment type="similarity">
    <text evidence="8">Belongs to the DEAD box helicase family.</text>
</comment>
<dbReference type="GO" id="GO:0003676">
    <property type="term" value="F:nucleic acid binding"/>
    <property type="evidence" value="ECO:0007669"/>
    <property type="project" value="InterPro"/>
</dbReference>
<feature type="domain" description="Helicase C-terminal" evidence="11">
    <location>
        <begin position="391"/>
        <end position="539"/>
    </location>
</feature>
<evidence type="ECO:0000256" key="9">
    <source>
        <dbReference type="SAM" id="MobiDB-lite"/>
    </source>
</evidence>
<evidence type="ECO:0000256" key="1">
    <source>
        <dbReference type="ARBA" id="ARBA00012552"/>
    </source>
</evidence>
<feature type="region of interest" description="Disordered" evidence="9">
    <location>
        <begin position="554"/>
        <end position="618"/>
    </location>
</feature>
<keyword evidence="2 8" id="KW-0547">Nucleotide-binding</keyword>
<evidence type="ECO:0000256" key="6">
    <source>
        <dbReference type="ARBA" id="ARBA00047984"/>
    </source>
</evidence>
<dbReference type="Pfam" id="PF00270">
    <property type="entry name" value="DEAD"/>
    <property type="match status" value="1"/>
</dbReference>
<dbReference type="InterPro" id="IPR014014">
    <property type="entry name" value="RNA_helicase_DEAD_Q_motif"/>
</dbReference>
<dbReference type="PANTHER" id="PTHR47958">
    <property type="entry name" value="ATP-DEPENDENT RNA HELICASE DBP3"/>
    <property type="match status" value="1"/>
</dbReference>
<evidence type="ECO:0000313" key="13">
    <source>
        <dbReference type="EMBL" id="KAF4971097.1"/>
    </source>
</evidence>
<evidence type="ECO:0000256" key="7">
    <source>
        <dbReference type="PROSITE-ProRule" id="PRU00552"/>
    </source>
</evidence>
<feature type="region of interest" description="Disordered" evidence="9">
    <location>
        <begin position="24"/>
        <end position="52"/>
    </location>
</feature>
<dbReference type="GO" id="GO:0003724">
    <property type="term" value="F:RNA helicase activity"/>
    <property type="evidence" value="ECO:0007669"/>
    <property type="project" value="UniProtKB-EC"/>
</dbReference>
<comment type="catalytic activity">
    <reaction evidence="6">
        <text>ATP + H2O = ADP + phosphate + H(+)</text>
        <dbReference type="Rhea" id="RHEA:13065"/>
        <dbReference type="ChEBI" id="CHEBI:15377"/>
        <dbReference type="ChEBI" id="CHEBI:15378"/>
        <dbReference type="ChEBI" id="CHEBI:30616"/>
        <dbReference type="ChEBI" id="CHEBI:43474"/>
        <dbReference type="ChEBI" id="CHEBI:456216"/>
        <dbReference type="EC" id="3.6.4.13"/>
    </reaction>
</comment>
<feature type="compositionally biased region" description="Gly residues" evidence="9">
    <location>
        <begin position="586"/>
        <end position="606"/>
    </location>
</feature>
<dbReference type="EC" id="3.6.4.13" evidence="1"/>
<dbReference type="EMBL" id="JABEXW010000102">
    <property type="protein sequence ID" value="KAF4971097.1"/>
    <property type="molecule type" value="Genomic_DNA"/>
</dbReference>